<dbReference type="STRING" id="1166073.SAMN05192530_101531"/>
<evidence type="ECO:0000313" key="5">
    <source>
        <dbReference type="Proteomes" id="UP000198793"/>
    </source>
</evidence>
<feature type="domain" description="WsaF N-terminal" evidence="2">
    <location>
        <begin position="517"/>
        <end position="651"/>
    </location>
</feature>
<dbReference type="RefSeq" id="WP_090668411.1">
    <property type="nucleotide sequence ID" value="NZ_FNIT01000001.1"/>
</dbReference>
<dbReference type="InterPro" id="IPR048510">
    <property type="entry name" value="WsaF_N"/>
</dbReference>
<dbReference type="Gene3D" id="3.40.50.2000">
    <property type="entry name" value="Glycogen Phosphorylase B"/>
    <property type="match status" value="1"/>
</dbReference>
<evidence type="ECO:0000259" key="2">
    <source>
        <dbReference type="Pfam" id="PF21374"/>
    </source>
</evidence>
<gene>
    <name evidence="4" type="ORF">SAMN05192530_101531</name>
</gene>
<proteinExistence type="predicted"/>
<feature type="region of interest" description="Disordered" evidence="1">
    <location>
        <begin position="317"/>
        <end position="352"/>
    </location>
</feature>
<dbReference type="SUPFAM" id="SSF52540">
    <property type="entry name" value="P-loop containing nucleoside triphosphate hydrolases"/>
    <property type="match status" value="1"/>
</dbReference>
<accession>A0A1H0CZI6</accession>
<dbReference type="Gene3D" id="3.40.50.300">
    <property type="entry name" value="P-loop containing nucleotide triphosphate hydrolases"/>
    <property type="match status" value="1"/>
</dbReference>
<dbReference type="EMBL" id="FNIT01000001">
    <property type="protein sequence ID" value="SDN63312.1"/>
    <property type="molecule type" value="Genomic_DNA"/>
</dbReference>
<reference evidence="4 5" key="1">
    <citation type="submission" date="2016-10" db="EMBL/GenBank/DDBJ databases">
        <authorList>
            <person name="de Groot N.N."/>
        </authorList>
    </citation>
    <scope>NUCLEOTIDE SEQUENCE [LARGE SCALE GENOMIC DNA]</scope>
    <source>
        <strain evidence="5">L7-484,KACC 16230,DSM 25025</strain>
    </source>
</reference>
<protein>
    <submittedName>
        <fullName evidence="4">Uncharacterized protein</fullName>
    </submittedName>
</protein>
<dbReference type="InterPro" id="IPR055050">
    <property type="entry name" value="WsaF_C"/>
</dbReference>
<evidence type="ECO:0000313" key="4">
    <source>
        <dbReference type="EMBL" id="SDN63312.1"/>
    </source>
</evidence>
<dbReference type="GO" id="GO:0030247">
    <property type="term" value="F:polysaccharide binding"/>
    <property type="evidence" value="ECO:0007669"/>
    <property type="project" value="InterPro"/>
</dbReference>
<evidence type="ECO:0000259" key="3">
    <source>
        <dbReference type="Pfam" id="PF22772"/>
    </source>
</evidence>
<dbReference type="AlphaFoldDB" id="A0A1H0CZI6"/>
<feature type="domain" description="WsaF C-terminal" evidence="3">
    <location>
        <begin position="699"/>
        <end position="832"/>
    </location>
</feature>
<dbReference type="Pfam" id="PF21374">
    <property type="entry name" value="WsaF_N"/>
    <property type="match status" value="1"/>
</dbReference>
<dbReference type="Pfam" id="PF22772">
    <property type="entry name" value="WsaF_C"/>
    <property type="match status" value="1"/>
</dbReference>
<dbReference type="OrthoDB" id="9816424at2"/>
<dbReference type="Gene3D" id="3.40.50.11090">
    <property type="match status" value="1"/>
</dbReference>
<organism evidence="4 5">
    <name type="scientific">Aureimonas jatrophae</name>
    <dbReference type="NCBI Taxonomy" id="1166073"/>
    <lineage>
        <taxon>Bacteria</taxon>
        <taxon>Pseudomonadati</taxon>
        <taxon>Pseudomonadota</taxon>
        <taxon>Alphaproteobacteria</taxon>
        <taxon>Hyphomicrobiales</taxon>
        <taxon>Aurantimonadaceae</taxon>
        <taxon>Aureimonas</taxon>
    </lineage>
</organism>
<keyword evidence="5" id="KW-1185">Reference proteome</keyword>
<dbReference type="Proteomes" id="UP000198793">
    <property type="component" value="Unassembled WGS sequence"/>
</dbReference>
<name>A0A1H0CZI6_9HYPH</name>
<dbReference type="InterPro" id="IPR027417">
    <property type="entry name" value="P-loop_NTPase"/>
</dbReference>
<sequence length="876" mass="97872">MTDQTDSPQPAGVLVLGMHRSGTSALTGALDLLGIPAAGDLLPAESYNEKGIFENRAVNLFHNRLLEALGSRWDDPMPVSNAFLATQGGERFVDELAGIIRVELLAQSPIFTVKDPRMSRFVPLWRAALDRAGARPLAVLPFRHPLEVVGSLARRDRFPRAKSLLLWLDHTLAAERETRGMRRSLVTYDGLLADWRGTVDRIAGDLDIRYPVERSRAESRLDSFLTNELRHHAAPPAIGKATRLDQLTGESWDAILRLVGDPEDADALARLDAVRGEIGTATGILTPYVAWEFRELAAKTWDAERLAFQLEAEQRSREENDRMRLEAEERSREESHRIQLDRERQMRSAHNDDRRALALAERRLERTENDLRAAIGETDRLRPSVHMAELLRHEIENLHREVHRRDIALAALQNSTSWRALQPLRAFGAYVPPGARTALRRSAKAAWWLATPWRMPARRRVIEALERQRQEALVAAPSQPAMAPPPPPEPPRIVREPSLLPERPPLRVFEAPLDRPRLSMVTDSINSGSLFGGVATALIFCALAARATGRTLRIVTRMQAPHAANVATILAEHDIPFDDNVQFAFCNQYDPDSAVDAGADEIFVTTSWWTTHATRKSIPAERILYLLQEDERMFYPLGDEHLLAGETMGDPAVRKIVNTELLFKHLEATGIVGDRDAFFEPAFPERIYHPEPAPDAERKRFFFYARPGHARNLFERGVAVIDRAIEENILDPDEWDIHFVGRSLRPMQLARSVEPVLIQDLAWGDYAAFVRGVDLGLSLMDTPHPSYPPLDIAASGGVVVTNRCGIKTDLSRYSDAILCADVSVDALVKALRDGVTLAGDRSARASAHARAGLARSWSKSFAGPMSTLFRDGTLVR</sequence>
<evidence type="ECO:0000256" key="1">
    <source>
        <dbReference type="SAM" id="MobiDB-lite"/>
    </source>
</evidence>